<feature type="domain" description="Glycosyltransferase 2-like" evidence="2">
    <location>
        <begin position="13"/>
        <end position="138"/>
    </location>
</feature>
<dbReference type="CDD" id="cd00761">
    <property type="entry name" value="Glyco_tranf_GTA_type"/>
    <property type="match status" value="1"/>
</dbReference>
<dbReference type="SUPFAM" id="SSF53448">
    <property type="entry name" value="Nucleotide-diphospho-sugar transferases"/>
    <property type="match status" value="1"/>
</dbReference>
<keyword evidence="1" id="KW-1133">Transmembrane helix</keyword>
<dbReference type="Proteomes" id="UP001062263">
    <property type="component" value="Chromosome"/>
</dbReference>
<evidence type="ECO:0000259" key="2">
    <source>
        <dbReference type="Pfam" id="PF00535"/>
    </source>
</evidence>
<dbReference type="EMBL" id="AP025943">
    <property type="protein sequence ID" value="BDL43537.1"/>
    <property type="molecule type" value="Genomic_DNA"/>
</dbReference>
<organism evidence="3 4">
    <name type="scientific">Akkermansia biwaensis</name>
    <dbReference type="NCBI Taxonomy" id="2946555"/>
    <lineage>
        <taxon>Bacteria</taxon>
        <taxon>Pseudomonadati</taxon>
        <taxon>Verrucomicrobiota</taxon>
        <taxon>Verrucomicrobiia</taxon>
        <taxon>Verrucomicrobiales</taxon>
        <taxon>Akkermansiaceae</taxon>
        <taxon>Akkermansia</taxon>
    </lineage>
</organism>
<name>A0ABM7ZFT1_9BACT</name>
<evidence type="ECO:0000256" key="1">
    <source>
        <dbReference type="SAM" id="Phobius"/>
    </source>
</evidence>
<keyword evidence="1" id="KW-0472">Membrane</keyword>
<evidence type="ECO:0000313" key="3">
    <source>
        <dbReference type="EMBL" id="BDL43537.1"/>
    </source>
</evidence>
<dbReference type="RefSeq" id="WP_215435636.1">
    <property type="nucleotide sequence ID" value="NZ_AP025943.1"/>
</dbReference>
<sequence length="368" mass="42060">MMRVESTISGTVSVILPCYNVAPYLDQCLESLVRQTWESLEIICINDGSTDGTSAVLHSWAARDRRIRVVDRENGGQASARNVGMDMASGEYIAFADPDDYVEHSMYGRLMEEICTHDADVVACGYTSFSDENGSVLEELSRSPGFGVEKEARSSFFHADSVWMKMDVVTCNKLYKKEFLNKCGVRFEPSFRRGEDDVFWLMVLPYAGCLVVVPDRLYWYRRKRQGTVSHAWEEQGCPYSLDMARLEYVTACWEQIGWLDTAVSRGWLAHIMKRYLLSHVTSGEEIFQKLDKQESQALVQRCRKWLHGMETGADPVGLNKWDRAFCRLLRTEPVKANPVAEIYNRLMSACSGRRGRYYRLKSLMSSLS</sequence>
<proteinExistence type="predicted"/>
<dbReference type="InterPro" id="IPR001173">
    <property type="entry name" value="Glyco_trans_2-like"/>
</dbReference>
<protein>
    <recommendedName>
        <fullName evidence="2">Glycosyltransferase 2-like domain-containing protein</fullName>
    </recommendedName>
</protein>
<evidence type="ECO:0000313" key="4">
    <source>
        <dbReference type="Proteomes" id="UP001062263"/>
    </source>
</evidence>
<gene>
    <name evidence="3" type="ORF">Abiwalacus_11110</name>
</gene>
<reference evidence="3" key="1">
    <citation type="submission" date="2022-06" db="EMBL/GenBank/DDBJ databases">
        <title>Akkermansia biwalacus sp. nov., an anaerobic mucin-degrading bacterium isolated from human intestine.</title>
        <authorList>
            <person name="Kobayashi Y."/>
            <person name="Inoue S."/>
            <person name="Kawahara T."/>
            <person name="Kohda N."/>
        </authorList>
    </citation>
    <scope>NUCLEOTIDE SEQUENCE</scope>
    <source>
        <strain evidence="3">WON2089</strain>
    </source>
</reference>
<dbReference type="Gene3D" id="3.90.550.10">
    <property type="entry name" value="Spore Coat Polysaccharide Biosynthesis Protein SpsA, Chain A"/>
    <property type="match status" value="1"/>
</dbReference>
<dbReference type="InterPro" id="IPR029044">
    <property type="entry name" value="Nucleotide-diphossugar_trans"/>
</dbReference>
<dbReference type="PANTHER" id="PTHR22916:SF3">
    <property type="entry name" value="UDP-GLCNAC:BETAGAL BETA-1,3-N-ACETYLGLUCOSAMINYLTRANSFERASE-LIKE PROTEIN 1"/>
    <property type="match status" value="1"/>
</dbReference>
<dbReference type="Pfam" id="PF00535">
    <property type="entry name" value="Glycos_transf_2"/>
    <property type="match status" value="1"/>
</dbReference>
<keyword evidence="1" id="KW-0812">Transmembrane</keyword>
<feature type="transmembrane region" description="Helical" evidence="1">
    <location>
        <begin position="198"/>
        <end position="219"/>
    </location>
</feature>
<dbReference type="PANTHER" id="PTHR22916">
    <property type="entry name" value="GLYCOSYLTRANSFERASE"/>
    <property type="match status" value="1"/>
</dbReference>
<accession>A0ABM7ZFT1</accession>
<keyword evidence="4" id="KW-1185">Reference proteome</keyword>